<feature type="transmembrane region" description="Helical" evidence="1">
    <location>
        <begin position="61"/>
        <end position="79"/>
    </location>
</feature>
<organism evidence="2 3">
    <name type="scientific">Arcticibacterium luteifluviistationis</name>
    <dbReference type="NCBI Taxonomy" id="1784714"/>
    <lineage>
        <taxon>Bacteria</taxon>
        <taxon>Pseudomonadati</taxon>
        <taxon>Bacteroidota</taxon>
        <taxon>Cytophagia</taxon>
        <taxon>Cytophagales</taxon>
        <taxon>Leadbetterellaceae</taxon>
        <taxon>Arcticibacterium</taxon>
    </lineage>
</organism>
<sequence length="316" mass="36721">MEQIDSKLNKLMTRLDLEAEHVKRKRFKTTWIAGIICGVLAVISFAIALPFHSFIHNKHSLLGLATLEFSLILISFILLGRFAPKFKNKFLTLRRNAEYLRAIDAVHNSGLKVSGLDIKEPNAFFKISEEVSIIEKEILTSSLQSQVDKQSTDAINEKVTDFLDQQIAYHKTKRIKKYEREYHRNEVFLNLIKALFLIAISVKFALELSHHFHYQLTPSWISPEWLLALTQAGVISFPPIYAAIEGVNYFSEYRRNIKLSKKMVDELIDFKKKLALHDLNQKENLETLGKELRQLLEEENSDWAFRYNERIVEAKI</sequence>
<dbReference type="Proteomes" id="UP000249873">
    <property type="component" value="Chromosome"/>
</dbReference>
<evidence type="ECO:0000256" key="1">
    <source>
        <dbReference type="SAM" id="Phobius"/>
    </source>
</evidence>
<evidence type="ECO:0008006" key="4">
    <source>
        <dbReference type="Google" id="ProtNLM"/>
    </source>
</evidence>
<evidence type="ECO:0000313" key="3">
    <source>
        <dbReference type="Proteomes" id="UP000249873"/>
    </source>
</evidence>
<keyword evidence="3" id="KW-1185">Reference proteome</keyword>
<accession>A0A2Z4G9S9</accession>
<keyword evidence="1" id="KW-0812">Transmembrane</keyword>
<reference evidence="2 3" key="1">
    <citation type="submission" date="2018-05" db="EMBL/GenBank/DDBJ databases">
        <title>Complete genome sequence of Arcticibacterium luteifluviistationis SM1504T, a cytophagaceae bacterium isolated from Arctic surface seawater.</title>
        <authorList>
            <person name="Li Y."/>
            <person name="Qin Q.-L."/>
        </authorList>
    </citation>
    <scope>NUCLEOTIDE SEQUENCE [LARGE SCALE GENOMIC DNA]</scope>
    <source>
        <strain evidence="2 3">SM1504</strain>
    </source>
</reference>
<dbReference type="EMBL" id="CP029480">
    <property type="protein sequence ID" value="AWV97673.1"/>
    <property type="molecule type" value="Genomic_DNA"/>
</dbReference>
<proteinExistence type="predicted"/>
<dbReference type="RefSeq" id="WP_111370775.1">
    <property type="nucleotide sequence ID" value="NZ_CP029480.1"/>
</dbReference>
<keyword evidence="1" id="KW-0472">Membrane</keyword>
<feature type="transmembrane region" description="Helical" evidence="1">
    <location>
        <begin position="226"/>
        <end position="250"/>
    </location>
</feature>
<dbReference type="AlphaFoldDB" id="A0A2Z4G9S9"/>
<name>A0A2Z4G9S9_9BACT</name>
<feature type="transmembrane region" description="Helical" evidence="1">
    <location>
        <begin position="31"/>
        <end position="55"/>
    </location>
</feature>
<evidence type="ECO:0000313" key="2">
    <source>
        <dbReference type="EMBL" id="AWV97673.1"/>
    </source>
</evidence>
<feature type="transmembrane region" description="Helical" evidence="1">
    <location>
        <begin position="187"/>
        <end position="206"/>
    </location>
</feature>
<gene>
    <name evidence="2" type="ORF">DJ013_05640</name>
</gene>
<dbReference type="KEGG" id="als:DJ013_05640"/>
<protein>
    <recommendedName>
        <fullName evidence="4">DUF4231 domain-containing protein</fullName>
    </recommendedName>
</protein>
<keyword evidence="1" id="KW-1133">Transmembrane helix</keyword>